<feature type="compositionally biased region" description="Low complexity" evidence="1">
    <location>
        <begin position="51"/>
        <end position="78"/>
    </location>
</feature>
<gene>
    <name evidence="3" type="ORF">K2173_016691</name>
</gene>
<dbReference type="Gene3D" id="2.40.70.10">
    <property type="entry name" value="Acid Proteases"/>
    <property type="match status" value="1"/>
</dbReference>
<dbReference type="Pfam" id="PF00078">
    <property type="entry name" value="RVT_1"/>
    <property type="match status" value="1"/>
</dbReference>
<dbReference type="Gene3D" id="3.10.10.10">
    <property type="entry name" value="HIV Type 1 Reverse Transcriptase, subunit A, domain 1"/>
    <property type="match status" value="1"/>
</dbReference>
<dbReference type="Gene3D" id="3.30.70.270">
    <property type="match status" value="1"/>
</dbReference>
<dbReference type="CDD" id="cd00303">
    <property type="entry name" value="retropepsin_like"/>
    <property type="match status" value="1"/>
</dbReference>
<dbReference type="InterPro" id="IPR043128">
    <property type="entry name" value="Rev_trsase/Diguanyl_cyclase"/>
</dbReference>
<keyword evidence="4" id="KW-1185">Reference proteome</keyword>
<dbReference type="InterPro" id="IPR000477">
    <property type="entry name" value="RT_dom"/>
</dbReference>
<feature type="region of interest" description="Disordered" evidence="1">
    <location>
        <begin position="39"/>
        <end position="81"/>
    </location>
</feature>
<organism evidence="3 4">
    <name type="scientific">Erythroxylum novogranatense</name>
    <dbReference type="NCBI Taxonomy" id="1862640"/>
    <lineage>
        <taxon>Eukaryota</taxon>
        <taxon>Viridiplantae</taxon>
        <taxon>Streptophyta</taxon>
        <taxon>Embryophyta</taxon>
        <taxon>Tracheophyta</taxon>
        <taxon>Spermatophyta</taxon>
        <taxon>Magnoliopsida</taxon>
        <taxon>eudicotyledons</taxon>
        <taxon>Gunneridae</taxon>
        <taxon>Pentapetalae</taxon>
        <taxon>rosids</taxon>
        <taxon>fabids</taxon>
        <taxon>Malpighiales</taxon>
        <taxon>Erythroxylaceae</taxon>
        <taxon>Erythroxylum</taxon>
    </lineage>
</organism>
<dbReference type="CDD" id="cd01647">
    <property type="entry name" value="RT_LTR"/>
    <property type="match status" value="1"/>
</dbReference>
<evidence type="ECO:0000256" key="1">
    <source>
        <dbReference type="SAM" id="MobiDB-lite"/>
    </source>
</evidence>
<reference evidence="3 4" key="1">
    <citation type="submission" date="2021-09" db="EMBL/GenBank/DDBJ databases">
        <title>Genomic insights and catalytic innovation underlie evolution of tropane alkaloids biosynthesis.</title>
        <authorList>
            <person name="Wang Y.-J."/>
            <person name="Tian T."/>
            <person name="Huang J.-P."/>
            <person name="Huang S.-X."/>
        </authorList>
    </citation>
    <scope>NUCLEOTIDE SEQUENCE [LARGE SCALE GENOMIC DNA]</scope>
    <source>
        <strain evidence="3">KIB-2018</strain>
        <tissue evidence="3">Leaf</tissue>
    </source>
</reference>
<evidence type="ECO:0000313" key="4">
    <source>
        <dbReference type="Proteomes" id="UP001159364"/>
    </source>
</evidence>
<dbReference type="PANTHER" id="PTHR24559">
    <property type="entry name" value="TRANSPOSON TY3-I GAG-POL POLYPROTEIN"/>
    <property type="match status" value="1"/>
</dbReference>
<dbReference type="InterPro" id="IPR043502">
    <property type="entry name" value="DNA/RNA_pol_sf"/>
</dbReference>
<protein>
    <recommendedName>
        <fullName evidence="2">Reverse transcriptase domain-containing protein</fullName>
    </recommendedName>
</protein>
<evidence type="ECO:0000259" key="2">
    <source>
        <dbReference type="Pfam" id="PF00078"/>
    </source>
</evidence>
<dbReference type="Proteomes" id="UP001159364">
    <property type="component" value="Linkage Group LG11"/>
</dbReference>
<dbReference type="InterPro" id="IPR053134">
    <property type="entry name" value="RNA-dir_DNA_polymerase"/>
</dbReference>
<feature type="domain" description="Reverse transcriptase" evidence="2">
    <location>
        <begin position="539"/>
        <end position="694"/>
    </location>
</feature>
<dbReference type="SUPFAM" id="SSF56672">
    <property type="entry name" value="DNA/RNA polymerases"/>
    <property type="match status" value="1"/>
</dbReference>
<comment type="caution">
    <text evidence="3">The sequence shown here is derived from an EMBL/GenBank/DDBJ whole genome shotgun (WGS) entry which is preliminary data.</text>
</comment>
<proteinExistence type="predicted"/>
<accession>A0AAV8SHJ5</accession>
<dbReference type="InterPro" id="IPR021109">
    <property type="entry name" value="Peptidase_aspartic_dom_sf"/>
</dbReference>
<dbReference type="EMBL" id="JAIWQS010000011">
    <property type="protein sequence ID" value="KAJ8751474.1"/>
    <property type="molecule type" value="Genomic_DNA"/>
</dbReference>
<dbReference type="PANTHER" id="PTHR24559:SF445">
    <property type="entry name" value="RNA-DIRECTED DNA POLYMERASE HOMOLOG"/>
    <property type="match status" value="1"/>
</dbReference>
<evidence type="ECO:0000313" key="3">
    <source>
        <dbReference type="EMBL" id="KAJ8751474.1"/>
    </source>
</evidence>
<name>A0AAV8SHJ5_9ROSI</name>
<dbReference type="AlphaFoldDB" id="A0AAV8SHJ5"/>
<sequence length="733" mass="82923">MAANLQQFGYRSDTHTRGVHEGHFTDACPTLKYDPYSNTYNPGWRDHPNLRYGNGQQGQSSQQRQPQSQQQQQYPRPNYGDRISTLEDLMQNISAITLRSGKEFESAGGLQKLQHDHVETVEPKKEAETEEIVKANPERPPFPHRQTPRYCKFLKDVVTSMTKMRGNQRVVMSENVLAVLQGKLPIKEKDLGMFTIPCKIGNVGIERAMLDLGASINLMSLSIYTTLNAGPLKQDGVILTLADRTTRYPEGLLEDVLVQVDDLVFPVDFYVMRMEDKGSPASRMMLLGCPFLALLGQKLMFTGGTLTMEFDGAKVTFNINNTIKLPVDYCTAFVVDCNNPLTEKVLELCVDDFLQVAITDNITPAKLSEIETEWVVSRGMVHVVQDLQALQVASGMLQQPLKIDGNKLFPSILQPPTLELKALPLHLKYVFLGEAEILPVIVSNQLSDLEEVRLIHVLRENKEAIGWSIADIKGISLTICMHRILLEDDCKPKEQPLKSIESTNDEDSKWVSPTQVVPKKTGITVVENEKGELVPTRVQNGWRVCIDFRKLNVATRKYHFPLPFIDQMLEKLADRSHYCCLDGYSGFHQIHVAPEDQEKTTFTCPFGTFAYKRMPFGLCNAPAKFQRCMVSIFFDYVEEIIEVFMDDFTVYGDSFTSCLENSKKVLKRCIEKNLVLNYEKCHFMVNQGIILGHIVSARGIEVDKSKIDMISSLPYPANVREVRSFLGHAGFYR</sequence>